<dbReference type="AlphaFoldDB" id="A0A9D1Z4Q4"/>
<dbReference type="Proteomes" id="UP000886824">
    <property type="component" value="Unassembled WGS sequence"/>
</dbReference>
<feature type="region of interest" description="Disordered" evidence="2">
    <location>
        <begin position="153"/>
        <end position="177"/>
    </location>
</feature>
<accession>A0A9D1Z4Q4</accession>
<evidence type="ECO:0000313" key="4">
    <source>
        <dbReference type="Proteomes" id="UP000886824"/>
    </source>
</evidence>
<gene>
    <name evidence="3" type="ORF">H9826_08320</name>
</gene>
<evidence type="ECO:0000313" key="3">
    <source>
        <dbReference type="EMBL" id="HIY73959.1"/>
    </source>
</evidence>
<feature type="coiled-coil region" evidence="1">
    <location>
        <begin position="97"/>
        <end position="146"/>
    </location>
</feature>
<organism evidence="3 4">
    <name type="scientific">Candidatus Intestinimonas merdavium</name>
    <dbReference type="NCBI Taxonomy" id="2838622"/>
    <lineage>
        <taxon>Bacteria</taxon>
        <taxon>Bacillati</taxon>
        <taxon>Bacillota</taxon>
        <taxon>Clostridia</taxon>
        <taxon>Eubacteriales</taxon>
        <taxon>Intestinimonas</taxon>
    </lineage>
</organism>
<reference evidence="3" key="2">
    <citation type="submission" date="2021-04" db="EMBL/GenBank/DDBJ databases">
        <authorList>
            <person name="Gilroy R."/>
        </authorList>
    </citation>
    <scope>NUCLEOTIDE SEQUENCE</scope>
    <source>
        <strain evidence="3">CHK33-7979</strain>
    </source>
</reference>
<evidence type="ECO:0000256" key="1">
    <source>
        <dbReference type="SAM" id="Coils"/>
    </source>
</evidence>
<keyword evidence="1" id="KW-0175">Coiled coil</keyword>
<evidence type="ECO:0000256" key="2">
    <source>
        <dbReference type="SAM" id="MobiDB-lite"/>
    </source>
</evidence>
<evidence type="ECO:0008006" key="5">
    <source>
        <dbReference type="Google" id="ProtNLM"/>
    </source>
</evidence>
<reference evidence="3" key="1">
    <citation type="journal article" date="2021" name="PeerJ">
        <title>Extensive microbial diversity within the chicken gut microbiome revealed by metagenomics and culture.</title>
        <authorList>
            <person name="Gilroy R."/>
            <person name="Ravi A."/>
            <person name="Getino M."/>
            <person name="Pursley I."/>
            <person name="Horton D.L."/>
            <person name="Alikhan N.F."/>
            <person name="Baker D."/>
            <person name="Gharbi K."/>
            <person name="Hall N."/>
            <person name="Watson M."/>
            <person name="Adriaenssens E.M."/>
            <person name="Foster-Nyarko E."/>
            <person name="Jarju S."/>
            <person name="Secka A."/>
            <person name="Antonio M."/>
            <person name="Oren A."/>
            <person name="Chaudhuri R.R."/>
            <person name="La Ragione R."/>
            <person name="Hildebrand F."/>
            <person name="Pallen M.J."/>
        </authorList>
    </citation>
    <scope>NUCLEOTIDE SEQUENCE</scope>
    <source>
        <strain evidence="3">CHK33-7979</strain>
    </source>
</reference>
<sequence>MATGVEELVDMLFSMIDEAKGVPLSSDKCIIERDKALDLLDEIKAQFPVELGEAKKLLSARTDYIASAKREGELIRKQAEEKARQMLAESELTAQAKQKANEMIKVAEDRSRELRRAANEYCEDALRRTEEAVSEAYDEIKRSRARFRAAVAGVQQSTPGGTAPQGSRAVYDAEADA</sequence>
<proteinExistence type="predicted"/>
<protein>
    <recommendedName>
        <fullName evidence="5">ATPase</fullName>
    </recommendedName>
</protein>
<dbReference type="EMBL" id="DXCX01000085">
    <property type="protein sequence ID" value="HIY73959.1"/>
    <property type="molecule type" value="Genomic_DNA"/>
</dbReference>
<comment type="caution">
    <text evidence="3">The sequence shown here is derived from an EMBL/GenBank/DDBJ whole genome shotgun (WGS) entry which is preliminary data.</text>
</comment>
<name>A0A9D1Z4Q4_9FIRM</name>